<dbReference type="EMBL" id="LT854705">
    <property type="protein sequence ID" value="SMS13830.1"/>
    <property type="molecule type" value="Genomic_DNA"/>
</dbReference>
<organism evidence="2 3">
    <name type="scientific">Levilactobacillus zymae</name>
    <dbReference type="NCBI Taxonomy" id="267363"/>
    <lineage>
        <taxon>Bacteria</taxon>
        <taxon>Bacillati</taxon>
        <taxon>Bacillota</taxon>
        <taxon>Bacilli</taxon>
        <taxon>Lactobacillales</taxon>
        <taxon>Lactobacillaceae</taxon>
        <taxon>Levilactobacillus</taxon>
    </lineage>
</organism>
<dbReference type="KEGG" id="lzy:LZ3411_0780"/>
<dbReference type="AlphaFoldDB" id="A0A1Y6JVJ2"/>
<keyword evidence="1" id="KW-1133">Transmembrane helix</keyword>
<evidence type="ECO:0000313" key="3">
    <source>
        <dbReference type="Proteomes" id="UP000195412"/>
    </source>
</evidence>
<evidence type="ECO:0000256" key="1">
    <source>
        <dbReference type="SAM" id="Phobius"/>
    </source>
</evidence>
<gene>
    <name evidence="2" type="ORF">LZ3411_0780</name>
</gene>
<keyword evidence="1" id="KW-0812">Transmembrane</keyword>
<reference evidence="3" key="1">
    <citation type="submission" date="2017-05" db="EMBL/GenBank/DDBJ databases">
        <authorList>
            <person name="Papadimitriou K."/>
        </authorList>
    </citation>
    <scope>NUCLEOTIDE SEQUENCE [LARGE SCALE GENOMIC DNA]</scope>
    <source>
        <strain evidence="3">ACA-DC 3411</strain>
    </source>
</reference>
<keyword evidence="1" id="KW-0472">Membrane</keyword>
<evidence type="ECO:0000313" key="2">
    <source>
        <dbReference type="EMBL" id="SMS13830.1"/>
    </source>
</evidence>
<protein>
    <submittedName>
        <fullName evidence="2">Uncharacterized protein</fullName>
    </submittedName>
</protein>
<dbReference type="Proteomes" id="UP000195412">
    <property type="component" value="Chromosome I"/>
</dbReference>
<feature type="transmembrane region" description="Helical" evidence="1">
    <location>
        <begin position="6"/>
        <end position="33"/>
    </location>
</feature>
<name>A0A1Y6JVJ2_9LACO</name>
<sequence length="37" mass="4289">MLVPIILWLRFMVFIFEWLFGAVLGLIGVLIIAKVTR</sequence>
<accession>A0A1Y6JVJ2</accession>
<proteinExistence type="predicted"/>